<reference evidence="2" key="1">
    <citation type="submission" date="2022-11" db="UniProtKB">
        <authorList>
            <consortium name="WormBaseParasite"/>
        </authorList>
    </citation>
    <scope>IDENTIFICATION</scope>
</reference>
<sequence>MHVLILDIDPKSAEEITQTSRDMIPLYCPETQENCELSIPLVEYHYCALNTTSKRYKKVSFCHDYAEEQCKRYPKTKADYLLKNFGIKPTGNVYNYCFNDHISKACIGEIPEKANM</sequence>
<dbReference type="Proteomes" id="UP000887565">
    <property type="component" value="Unplaced"/>
</dbReference>
<evidence type="ECO:0000313" key="2">
    <source>
        <dbReference type="WBParaSite" id="nRc.2.0.1.t26801-RA"/>
    </source>
</evidence>
<dbReference type="WBParaSite" id="nRc.2.0.1.t26801-RA">
    <property type="protein sequence ID" value="nRc.2.0.1.t26801-RA"/>
    <property type="gene ID" value="nRc.2.0.1.g26801"/>
</dbReference>
<accession>A0A915JL96</accession>
<organism evidence="1 2">
    <name type="scientific">Romanomermis culicivorax</name>
    <name type="common">Nematode worm</name>
    <dbReference type="NCBI Taxonomy" id="13658"/>
    <lineage>
        <taxon>Eukaryota</taxon>
        <taxon>Metazoa</taxon>
        <taxon>Ecdysozoa</taxon>
        <taxon>Nematoda</taxon>
        <taxon>Enoplea</taxon>
        <taxon>Dorylaimia</taxon>
        <taxon>Mermithida</taxon>
        <taxon>Mermithoidea</taxon>
        <taxon>Mermithidae</taxon>
        <taxon>Romanomermis</taxon>
    </lineage>
</organism>
<name>A0A915JL96_ROMCU</name>
<keyword evidence="1" id="KW-1185">Reference proteome</keyword>
<proteinExistence type="predicted"/>
<evidence type="ECO:0000313" key="1">
    <source>
        <dbReference type="Proteomes" id="UP000887565"/>
    </source>
</evidence>
<dbReference type="AlphaFoldDB" id="A0A915JL96"/>
<protein>
    <submittedName>
        <fullName evidence="2">Uncharacterized protein</fullName>
    </submittedName>
</protein>